<dbReference type="OrthoDB" id="9780310at2"/>
<protein>
    <submittedName>
        <fullName evidence="1">Uncharacterized conserved protein YecE, DUF72 family</fullName>
    </submittedName>
</protein>
<dbReference type="RefSeq" id="WP_088571816.1">
    <property type="nucleotide sequence ID" value="NZ_FYEK01000044.1"/>
</dbReference>
<dbReference type="InParanoid" id="A0A212RD29"/>
<dbReference type="InterPro" id="IPR036520">
    <property type="entry name" value="UPF0759_sf"/>
</dbReference>
<name>A0A212RD29_9CHLR</name>
<dbReference type="PANTHER" id="PTHR30348:SF4">
    <property type="entry name" value="DUF72 DOMAIN-CONTAINING PROTEIN"/>
    <property type="match status" value="1"/>
</dbReference>
<dbReference type="EMBL" id="FYEK01000044">
    <property type="protein sequence ID" value="SNB70129.1"/>
    <property type="molecule type" value="Genomic_DNA"/>
</dbReference>
<dbReference type="Gene3D" id="3.20.20.410">
    <property type="entry name" value="Protein of unknown function UPF0759"/>
    <property type="match status" value="1"/>
</dbReference>
<gene>
    <name evidence="1" type="ORF">SAMN02746019_00011540</name>
</gene>
<dbReference type="Proteomes" id="UP000197025">
    <property type="component" value="Unassembled WGS sequence"/>
</dbReference>
<accession>A0A212RD29</accession>
<sequence>MGAIHIGCCGFPKARSVYYRMFRAVEVQQTFYDPPQPKTLRRWREEAGPDFVFTIKAWQLVTHPASSPTYRRLRHPLAPEERPQAGAFQDTPVVQRGWAATVEAAKALSAAVVLLQCPASFTPTPAHLRNLEAFLERVREVPFRLAWEPRGDWPEAVIRRICERYRLIHAVDPLASAPVTGDVAYFRLHGRTGYAYRYTDADLEELWARCQGFREAFVFFNNVSMWEDARRFQEMIRLRAPSPDGATI</sequence>
<evidence type="ECO:0000313" key="2">
    <source>
        <dbReference type="Proteomes" id="UP000197025"/>
    </source>
</evidence>
<dbReference type="SUPFAM" id="SSF117396">
    <property type="entry name" value="TM1631-like"/>
    <property type="match status" value="1"/>
</dbReference>
<dbReference type="PANTHER" id="PTHR30348">
    <property type="entry name" value="UNCHARACTERIZED PROTEIN YECE"/>
    <property type="match status" value="1"/>
</dbReference>
<evidence type="ECO:0000313" key="1">
    <source>
        <dbReference type="EMBL" id="SNB70129.1"/>
    </source>
</evidence>
<keyword evidence="2" id="KW-1185">Reference proteome</keyword>
<dbReference type="AlphaFoldDB" id="A0A212RD29"/>
<dbReference type="InterPro" id="IPR002763">
    <property type="entry name" value="DUF72"/>
</dbReference>
<dbReference type="Pfam" id="PF01904">
    <property type="entry name" value="DUF72"/>
    <property type="match status" value="1"/>
</dbReference>
<reference evidence="2" key="1">
    <citation type="submission" date="2017-06" db="EMBL/GenBank/DDBJ databases">
        <authorList>
            <person name="Varghese N."/>
            <person name="Submissions S."/>
        </authorList>
    </citation>
    <scope>NUCLEOTIDE SEQUENCE [LARGE SCALE GENOMIC DNA]</scope>
    <source>
        <strain evidence="2">JAD2</strain>
    </source>
</reference>
<organism evidence="1 2">
    <name type="scientific">Thermoflexus hugenholtzii JAD2</name>
    <dbReference type="NCBI Taxonomy" id="877466"/>
    <lineage>
        <taxon>Bacteria</taxon>
        <taxon>Bacillati</taxon>
        <taxon>Chloroflexota</taxon>
        <taxon>Thermoflexia</taxon>
        <taxon>Thermoflexales</taxon>
        <taxon>Thermoflexaceae</taxon>
        <taxon>Thermoflexus</taxon>
    </lineage>
</organism>
<proteinExistence type="predicted"/>